<dbReference type="AlphaFoldDB" id="A0A367L6Y2"/>
<gene>
    <name evidence="2" type="ORF">L249_8623</name>
</gene>
<evidence type="ECO:0000313" key="2">
    <source>
        <dbReference type="EMBL" id="RCI10181.1"/>
    </source>
</evidence>
<proteinExistence type="predicted"/>
<protein>
    <submittedName>
        <fullName evidence="2">Uncharacterized protein</fullName>
    </submittedName>
</protein>
<evidence type="ECO:0000313" key="3">
    <source>
        <dbReference type="Proteomes" id="UP000253664"/>
    </source>
</evidence>
<reference evidence="2 3" key="1">
    <citation type="journal article" date="2015" name="BMC Genomics">
        <title>Insights from the genome of Ophiocordyceps polyrhachis-furcata to pathogenicity and host specificity in insect fungi.</title>
        <authorList>
            <person name="Wichadakul D."/>
            <person name="Kobmoo N."/>
            <person name="Ingsriswang S."/>
            <person name="Tangphatsornruang S."/>
            <person name="Chantasingh D."/>
            <person name="Luangsa-ard J.J."/>
            <person name="Eurwilaichitr L."/>
        </authorList>
    </citation>
    <scope>NUCLEOTIDE SEQUENCE [LARGE SCALE GENOMIC DNA]</scope>
    <source>
        <strain evidence="2 3">BCC 54312</strain>
    </source>
</reference>
<comment type="caution">
    <text evidence="2">The sequence shown here is derived from an EMBL/GenBank/DDBJ whole genome shotgun (WGS) entry which is preliminary data.</text>
</comment>
<keyword evidence="3" id="KW-1185">Reference proteome</keyword>
<evidence type="ECO:0000256" key="1">
    <source>
        <dbReference type="SAM" id="MobiDB-lite"/>
    </source>
</evidence>
<feature type="region of interest" description="Disordered" evidence="1">
    <location>
        <begin position="1"/>
        <end position="49"/>
    </location>
</feature>
<feature type="compositionally biased region" description="Polar residues" evidence="1">
    <location>
        <begin position="15"/>
        <end position="27"/>
    </location>
</feature>
<dbReference type="Proteomes" id="UP000253664">
    <property type="component" value="Unassembled WGS sequence"/>
</dbReference>
<feature type="compositionally biased region" description="Basic and acidic residues" evidence="1">
    <location>
        <begin position="35"/>
        <end position="49"/>
    </location>
</feature>
<dbReference type="EMBL" id="LKCN02000013">
    <property type="protein sequence ID" value="RCI10181.1"/>
    <property type="molecule type" value="Genomic_DNA"/>
</dbReference>
<name>A0A367L6Y2_9HYPO</name>
<organism evidence="2 3">
    <name type="scientific">Ophiocordyceps polyrhachis-furcata BCC 54312</name>
    <dbReference type="NCBI Taxonomy" id="1330021"/>
    <lineage>
        <taxon>Eukaryota</taxon>
        <taxon>Fungi</taxon>
        <taxon>Dikarya</taxon>
        <taxon>Ascomycota</taxon>
        <taxon>Pezizomycotina</taxon>
        <taxon>Sordariomycetes</taxon>
        <taxon>Hypocreomycetidae</taxon>
        <taxon>Hypocreales</taxon>
        <taxon>Ophiocordycipitaceae</taxon>
        <taxon>Ophiocordyceps</taxon>
    </lineage>
</organism>
<sequence>MQAMSRGPASGFRACSQQTRPLNTQASRLRRRRPLGRDGRERLGGDGAVRPRDARFCSERLLRHASETGEALGMNLVRLRVRAGFAAVLAPLGPARQGCVPVSQIAQVRARLGVEE</sequence>
<accession>A0A367L6Y2</accession>